<evidence type="ECO:0000313" key="3">
    <source>
        <dbReference type="Proteomes" id="UP001321473"/>
    </source>
</evidence>
<reference evidence="2 3" key="1">
    <citation type="journal article" date="2023" name="Arcadia Sci">
        <title>De novo assembly of a long-read Amblyomma americanum tick genome.</title>
        <authorList>
            <person name="Chou S."/>
            <person name="Poskanzer K.E."/>
            <person name="Rollins M."/>
            <person name="Thuy-Boun P.S."/>
        </authorList>
    </citation>
    <scope>NUCLEOTIDE SEQUENCE [LARGE SCALE GENOMIC DNA]</scope>
    <source>
        <strain evidence="2">F_SG_1</strain>
        <tissue evidence="2">Salivary glands</tissue>
    </source>
</reference>
<dbReference type="AlphaFoldDB" id="A0AAQ4E162"/>
<dbReference type="GO" id="GO:0071897">
    <property type="term" value="P:DNA biosynthetic process"/>
    <property type="evidence" value="ECO:0007669"/>
    <property type="project" value="UniProtKB-ARBA"/>
</dbReference>
<dbReference type="EMBL" id="JARKHS020023917">
    <property type="protein sequence ID" value="KAK8768452.1"/>
    <property type="molecule type" value="Genomic_DNA"/>
</dbReference>
<organism evidence="2 3">
    <name type="scientific">Amblyomma americanum</name>
    <name type="common">Lone star tick</name>
    <dbReference type="NCBI Taxonomy" id="6943"/>
    <lineage>
        <taxon>Eukaryota</taxon>
        <taxon>Metazoa</taxon>
        <taxon>Ecdysozoa</taxon>
        <taxon>Arthropoda</taxon>
        <taxon>Chelicerata</taxon>
        <taxon>Arachnida</taxon>
        <taxon>Acari</taxon>
        <taxon>Parasitiformes</taxon>
        <taxon>Ixodida</taxon>
        <taxon>Ixodoidea</taxon>
        <taxon>Ixodidae</taxon>
        <taxon>Amblyomminae</taxon>
        <taxon>Amblyomma</taxon>
    </lineage>
</organism>
<dbReference type="Pfam" id="PF17919">
    <property type="entry name" value="RT_RNaseH_2"/>
    <property type="match status" value="1"/>
</dbReference>
<evidence type="ECO:0000313" key="2">
    <source>
        <dbReference type="EMBL" id="KAK8768452.1"/>
    </source>
</evidence>
<gene>
    <name evidence="2" type="ORF">V5799_015083</name>
</gene>
<comment type="caution">
    <text evidence="2">The sequence shown here is derived from an EMBL/GenBank/DDBJ whole genome shotgun (WGS) entry which is preliminary data.</text>
</comment>
<keyword evidence="3" id="KW-1185">Reference proteome</keyword>
<protein>
    <recommendedName>
        <fullName evidence="1">Reverse transcriptase/retrotransposon-derived protein RNase H-like domain-containing protein</fullName>
    </recommendedName>
</protein>
<accession>A0AAQ4E162</accession>
<dbReference type="InterPro" id="IPR043502">
    <property type="entry name" value="DNA/RNA_pol_sf"/>
</dbReference>
<name>A0AAQ4E162_AMBAM</name>
<dbReference type="Gene3D" id="3.30.70.270">
    <property type="match status" value="1"/>
</dbReference>
<sequence length="126" mass="13790">MLEAIWESKVRVNFSRPKSHRKRREFPGLMNFPEVSCPALLALPCPSPHGPHTPIDWTSAAETAFEAAKNTLADATLLMHPLADAPLRLITDASGSAVDAVLPALQGDCWCPLDFFCPKLKPAETR</sequence>
<dbReference type="InterPro" id="IPR043128">
    <property type="entry name" value="Rev_trsase/Diguanyl_cyclase"/>
</dbReference>
<feature type="domain" description="Reverse transcriptase/retrotransposon-derived protein RNase H-like" evidence="1">
    <location>
        <begin position="57"/>
        <end position="125"/>
    </location>
</feature>
<dbReference type="Proteomes" id="UP001321473">
    <property type="component" value="Unassembled WGS sequence"/>
</dbReference>
<evidence type="ECO:0000259" key="1">
    <source>
        <dbReference type="Pfam" id="PF17919"/>
    </source>
</evidence>
<proteinExistence type="predicted"/>
<dbReference type="InterPro" id="IPR041577">
    <property type="entry name" value="RT_RNaseH_2"/>
</dbReference>
<dbReference type="SUPFAM" id="SSF56672">
    <property type="entry name" value="DNA/RNA polymerases"/>
    <property type="match status" value="1"/>
</dbReference>